<dbReference type="EMBL" id="ANOH01000144">
    <property type="protein sequence ID" value="EMI56471.1"/>
    <property type="molecule type" value="Genomic_DNA"/>
</dbReference>
<keyword evidence="1" id="KW-1133">Transmembrane helix</keyword>
<dbReference type="AlphaFoldDB" id="M5UF49"/>
<protein>
    <submittedName>
        <fullName evidence="2">Membrane protein</fullName>
    </submittedName>
</protein>
<evidence type="ECO:0000313" key="3">
    <source>
        <dbReference type="Proteomes" id="UP000011885"/>
    </source>
</evidence>
<evidence type="ECO:0000313" key="2">
    <source>
        <dbReference type="EMBL" id="EMI56471.1"/>
    </source>
</evidence>
<feature type="transmembrane region" description="Helical" evidence="1">
    <location>
        <begin position="25"/>
        <end position="43"/>
    </location>
</feature>
<keyword evidence="1" id="KW-0812">Transmembrane</keyword>
<feature type="transmembrane region" description="Helical" evidence="1">
    <location>
        <begin position="55"/>
        <end position="72"/>
    </location>
</feature>
<proteinExistence type="predicted"/>
<keyword evidence="3" id="KW-1185">Reference proteome</keyword>
<name>M5UF49_9BACT</name>
<feature type="non-terminal residue" evidence="2">
    <location>
        <position position="108"/>
    </location>
</feature>
<feature type="transmembrane region" description="Helical" evidence="1">
    <location>
        <begin position="87"/>
        <end position="105"/>
    </location>
</feature>
<accession>M5UF49</accession>
<reference evidence="2 3" key="1">
    <citation type="journal article" date="2013" name="Mar. Genomics">
        <title>Expression of sulfatases in Rhodopirellula baltica and the diversity of sulfatases in the genus Rhodopirellula.</title>
        <authorList>
            <person name="Wegner C.E."/>
            <person name="Richter-Heitmann T."/>
            <person name="Klindworth A."/>
            <person name="Klockow C."/>
            <person name="Richter M."/>
            <person name="Achstetter T."/>
            <person name="Glockner F.O."/>
            <person name="Harder J."/>
        </authorList>
    </citation>
    <scope>NUCLEOTIDE SEQUENCE [LARGE SCALE GENOMIC DNA]</scope>
    <source>
        <strain evidence="2 3">SM41</strain>
    </source>
</reference>
<keyword evidence="1" id="KW-0472">Membrane</keyword>
<sequence length="108" mass="11550">MATQTIADTGESITTGPSKSVGGGTTVWCLLALVACSHFAIALKYFPRLWSQGHYQYFPLVLGVIAWLFWSRRSEIANAKTVPSPKVIVGLLAADLVAVLLATLLNSS</sequence>
<dbReference type="Proteomes" id="UP000011885">
    <property type="component" value="Unassembled WGS sequence"/>
</dbReference>
<comment type="caution">
    <text evidence="2">The sequence shown here is derived from an EMBL/GenBank/DDBJ whole genome shotgun (WGS) entry which is preliminary data.</text>
</comment>
<evidence type="ECO:0000256" key="1">
    <source>
        <dbReference type="SAM" id="Phobius"/>
    </source>
</evidence>
<gene>
    <name evidence="2" type="ORF">RSSM_02062</name>
</gene>
<organism evidence="2 3">
    <name type="scientific">Rhodopirellula sallentina SM41</name>
    <dbReference type="NCBI Taxonomy" id="1263870"/>
    <lineage>
        <taxon>Bacteria</taxon>
        <taxon>Pseudomonadati</taxon>
        <taxon>Planctomycetota</taxon>
        <taxon>Planctomycetia</taxon>
        <taxon>Pirellulales</taxon>
        <taxon>Pirellulaceae</taxon>
        <taxon>Rhodopirellula</taxon>
    </lineage>
</organism>